<evidence type="ECO:0000313" key="2">
    <source>
        <dbReference type="EMBL" id="KAH0867523.1"/>
    </source>
</evidence>
<proteinExistence type="predicted"/>
<comment type="caution">
    <text evidence="2">The sequence shown here is derived from an EMBL/GenBank/DDBJ whole genome shotgun (WGS) entry which is preliminary data.</text>
</comment>
<dbReference type="SUPFAM" id="SSF50249">
    <property type="entry name" value="Nucleic acid-binding proteins"/>
    <property type="match status" value="2"/>
</dbReference>
<feature type="domain" description="Replication protein A 70 kDa DNA-binding subunit B/D first OB fold" evidence="1">
    <location>
        <begin position="4"/>
        <end position="88"/>
    </location>
</feature>
<gene>
    <name evidence="2" type="ORF">HID58_074545</name>
</gene>
<dbReference type="Pfam" id="PF02721">
    <property type="entry name" value="DUF223"/>
    <property type="match status" value="1"/>
</dbReference>
<dbReference type="EMBL" id="JAGKQM010000017">
    <property type="protein sequence ID" value="KAH0867523.1"/>
    <property type="molecule type" value="Genomic_DNA"/>
</dbReference>
<name>A0ABQ7YJT5_BRANA</name>
<keyword evidence="3" id="KW-1185">Reference proteome</keyword>
<organism evidence="2 3">
    <name type="scientific">Brassica napus</name>
    <name type="common">Rape</name>
    <dbReference type="NCBI Taxonomy" id="3708"/>
    <lineage>
        <taxon>Eukaryota</taxon>
        <taxon>Viridiplantae</taxon>
        <taxon>Streptophyta</taxon>
        <taxon>Embryophyta</taxon>
        <taxon>Tracheophyta</taxon>
        <taxon>Spermatophyta</taxon>
        <taxon>Magnoliopsida</taxon>
        <taxon>eudicotyledons</taxon>
        <taxon>Gunneridae</taxon>
        <taxon>Pentapetalae</taxon>
        <taxon>rosids</taxon>
        <taxon>malvids</taxon>
        <taxon>Brassicales</taxon>
        <taxon>Brassicaceae</taxon>
        <taxon>Brassiceae</taxon>
        <taxon>Brassica</taxon>
    </lineage>
</organism>
<dbReference type="Gene3D" id="2.40.50.140">
    <property type="entry name" value="Nucleic acid-binding proteins"/>
    <property type="match status" value="1"/>
</dbReference>
<dbReference type="InterPro" id="IPR003871">
    <property type="entry name" value="RFA1B/D_OB_1st"/>
</dbReference>
<sequence>MDNDIELLIPFDTKKSIRVKVLTNWNTVNGSLCNSPGFKIEASFENQIDPPNRVNLEVGAWFEIYNFKLIPASGLIRTTRSRYQIKLTPFSAISKIEPISESYFICLASFLKIKNGLSHTKFCVDLCGALVCVGEIEDIEDDEAGGAPIRQIQFSLINIGFTHLKCVAYGRLAEELNDFWSSTIANTVLCVLRLIEWGPSGFKFITNTEVSQILFDEDIPEIQEFKKRIPKSCF</sequence>
<accession>A0ABQ7YJT5</accession>
<protein>
    <recommendedName>
        <fullName evidence="1">Replication protein A 70 kDa DNA-binding subunit B/D first OB fold domain-containing protein</fullName>
    </recommendedName>
</protein>
<reference evidence="2 3" key="1">
    <citation type="submission" date="2021-05" db="EMBL/GenBank/DDBJ databases">
        <title>Genome Assembly of Synthetic Allotetraploid Brassica napus Reveals Homoeologous Exchanges between Subgenomes.</title>
        <authorList>
            <person name="Davis J.T."/>
        </authorList>
    </citation>
    <scope>NUCLEOTIDE SEQUENCE [LARGE SCALE GENOMIC DNA]</scope>
    <source>
        <strain evidence="3">cv. Da-Ae</strain>
        <tissue evidence="2">Seedling</tissue>
    </source>
</reference>
<dbReference type="InterPro" id="IPR012340">
    <property type="entry name" value="NA-bd_OB-fold"/>
</dbReference>
<dbReference type="Proteomes" id="UP000824890">
    <property type="component" value="Unassembled WGS sequence"/>
</dbReference>
<evidence type="ECO:0000313" key="3">
    <source>
        <dbReference type="Proteomes" id="UP000824890"/>
    </source>
</evidence>
<evidence type="ECO:0000259" key="1">
    <source>
        <dbReference type="Pfam" id="PF02721"/>
    </source>
</evidence>
<dbReference type="CDD" id="cd04481">
    <property type="entry name" value="RPA1_DBD_B_like"/>
    <property type="match status" value="1"/>
</dbReference>